<evidence type="ECO:0000313" key="2">
    <source>
        <dbReference type="EMBL" id="KAF3943858.1"/>
    </source>
</evidence>
<feature type="region of interest" description="Disordered" evidence="1">
    <location>
        <begin position="221"/>
        <end position="241"/>
    </location>
</feature>
<proteinExistence type="predicted"/>
<sequence>MGTWSSTTKSDHYSNRKRFTGRERSSGITKSVNPLSSKKNTREDELARLRSAGSQHESIRSKLKNMGPICESRKEASAAFLQSSIEEEIDLDMQFGEEKCSDDSTYTWLSSDSTTSSSFFEEYGLSSSFNPSSDEFLGSRLSLLANLGNELTPFNESARKPMDEASSALENIIPDAEKTFQNDLNEANVVTWLLSSAASDANANESTVRRPENAECQFCEKSTSCDNPSSPFGTKPDSSSQISDLEKTCYSDSLMNLDGEDSNLISDNNLELDYFQSGFPSPSFKNSWCSEVLSSSSSVSSFTDLGYQKSAYSTSSEHVSEATSEDFNADEPLFWPYKCKFDWSSGESLKWFCASPRKDILTPSNSVIVKFPRKKVAPKEGCRKRLVFSSGSIPSRSMELKQEDNNKDVHRINTVPSRLSKSKKRSAKIVPLEMKDDIIEPKDRKQPVQKFVGEDNNFSKEDFASKDKLSMGKEDFALDEELPIETLLGLNEFDGHEGVDSGFDGDVFSLDELLC</sequence>
<dbReference type="OrthoDB" id="773993at2759"/>
<name>A0A8J4UZV7_9ROSI</name>
<dbReference type="AlphaFoldDB" id="A0A8J4UZV7"/>
<dbReference type="EMBL" id="JRKL02012756">
    <property type="protein sequence ID" value="KAF3943858.1"/>
    <property type="molecule type" value="Genomic_DNA"/>
</dbReference>
<gene>
    <name evidence="2" type="ORF">CMV_029617</name>
</gene>
<keyword evidence="3" id="KW-1185">Reference proteome</keyword>
<feature type="region of interest" description="Disordered" evidence="1">
    <location>
        <begin position="1"/>
        <end position="60"/>
    </location>
</feature>
<dbReference type="Proteomes" id="UP000737018">
    <property type="component" value="Unassembled WGS sequence"/>
</dbReference>
<protein>
    <submittedName>
        <fullName evidence="2">Uncharacterized protein</fullName>
    </submittedName>
</protein>
<dbReference type="PANTHER" id="PTHR36707:SF1">
    <property type="entry name" value="T20M3.17 PROTEIN"/>
    <property type="match status" value="1"/>
</dbReference>
<reference evidence="2" key="1">
    <citation type="submission" date="2020-03" db="EMBL/GenBank/DDBJ databases">
        <title>Castanea mollissima Vanexum genome sequencing.</title>
        <authorList>
            <person name="Staton M."/>
        </authorList>
    </citation>
    <scope>NUCLEOTIDE SEQUENCE</scope>
    <source>
        <tissue evidence="2">Leaf</tissue>
    </source>
</reference>
<organism evidence="2 3">
    <name type="scientific">Castanea mollissima</name>
    <name type="common">Chinese chestnut</name>
    <dbReference type="NCBI Taxonomy" id="60419"/>
    <lineage>
        <taxon>Eukaryota</taxon>
        <taxon>Viridiplantae</taxon>
        <taxon>Streptophyta</taxon>
        <taxon>Embryophyta</taxon>
        <taxon>Tracheophyta</taxon>
        <taxon>Spermatophyta</taxon>
        <taxon>Magnoliopsida</taxon>
        <taxon>eudicotyledons</taxon>
        <taxon>Gunneridae</taxon>
        <taxon>Pentapetalae</taxon>
        <taxon>rosids</taxon>
        <taxon>fabids</taxon>
        <taxon>Fagales</taxon>
        <taxon>Fagaceae</taxon>
        <taxon>Castanea</taxon>
    </lineage>
</organism>
<dbReference type="PANTHER" id="PTHR36707">
    <property type="entry name" value="T20M3.17 PROTEIN"/>
    <property type="match status" value="1"/>
</dbReference>
<evidence type="ECO:0000313" key="3">
    <source>
        <dbReference type="Proteomes" id="UP000737018"/>
    </source>
</evidence>
<accession>A0A8J4UZV7</accession>
<feature type="compositionally biased region" description="Polar residues" evidence="1">
    <location>
        <begin position="26"/>
        <end position="38"/>
    </location>
</feature>
<comment type="caution">
    <text evidence="2">The sequence shown here is derived from an EMBL/GenBank/DDBJ whole genome shotgun (WGS) entry which is preliminary data.</text>
</comment>
<evidence type="ECO:0000256" key="1">
    <source>
        <dbReference type="SAM" id="MobiDB-lite"/>
    </source>
</evidence>
<feature type="compositionally biased region" description="Basic and acidic residues" evidence="1">
    <location>
        <begin position="9"/>
        <end position="25"/>
    </location>
</feature>